<dbReference type="SUPFAM" id="SSF103473">
    <property type="entry name" value="MFS general substrate transporter"/>
    <property type="match status" value="1"/>
</dbReference>
<feature type="transmembrane region" description="Helical" evidence="1">
    <location>
        <begin position="234"/>
        <end position="255"/>
    </location>
</feature>
<dbReference type="OrthoDB" id="7539216at2"/>
<keyword evidence="1" id="KW-1133">Transmembrane helix</keyword>
<keyword evidence="3" id="KW-1185">Reference proteome</keyword>
<dbReference type="InterPro" id="IPR036259">
    <property type="entry name" value="MFS_trans_sf"/>
</dbReference>
<feature type="transmembrane region" description="Helical" evidence="1">
    <location>
        <begin position="262"/>
        <end position="279"/>
    </location>
</feature>
<feature type="transmembrane region" description="Helical" evidence="1">
    <location>
        <begin position="285"/>
        <end position="304"/>
    </location>
</feature>
<evidence type="ECO:0000313" key="3">
    <source>
        <dbReference type="Proteomes" id="UP000074310"/>
    </source>
</evidence>
<dbReference type="AlphaFoldDB" id="A0A147IA12"/>
<dbReference type="EMBL" id="LDTB01000001">
    <property type="protein sequence ID" value="KTT76682.1"/>
    <property type="molecule type" value="Genomic_DNA"/>
</dbReference>
<feature type="transmembrane region" description="Helical" evidence="1">
    <location>
        <begin position="157"/>
        <end position="178"/>
    </location>
</feature>
<feature type="transmembrane region" description="Helical" evidence="1">
    <location>
        <begin position="129"/>
        <end position="151"/>
    </location>
</feature>
<organism evidence="2 3">
    <name type="scientific">Sphingomonas endophytica</name>
    <dbReference type="NCBI Taxonomy" id="869719"/>
    <lineage>
        <taxon>Bacteria</taxon>
        <taxon>Pseudomonadati</taxon>
        <taxon>Pseudomonadota</taxon>
        <taxon>Alphaproteobacteria</taxon>
        <taxon>Sphingomonadales</taxon>
        <taxon>Sphingomonadaceae</taxon>
        <taxon>Sphingomonas</taxon>
    </lineage>
</organism>
<dbReference type="RefSeq" id="WP_058753962.1">
    <property type="nucleotide sequence ID" value="NZ_LDTB01000001.1"/>
</dbReference>
<feature type="transmembrane region" description="Helical" evidence="1">
    <location>
        <begin position="199"/>
        <end position="222"/>
    </location>
</feature>
<dbReference type="PATRIC" id="fig|869719.3.peg.42"/>
<keyword evidence="1" id="KW-0812">Transmembrane</keyword>
<name>A0A147IA12_9SPHN</name>
<comment type="caution">
    <text evidence="2">The sequence shown here is derived from an EMBL/GenBank/DDBJ whole genome shotgun (WGS) entry which is preliminary data.</text>
</comment>
<evidence type="ECO:0008006" key="4">
    <source>
        <dbReference type="Google" id="ProtNLM"/>
    </source>
</evidence>
<gene>
    <name evidence="2" type="ORF">NS334_00200</name>
</gene>
<feature type="transmembrane region" description="Helical" evidence="1">
    <location>
        <begin position="96"/>
        <end position="117"/>
    </location>
</feature>
<proteinExistence type="predicted"/>
<evidence type="ECO:0000256" key="1">
    <source>
        <dbReference type="SAM" id="Phobius"/>
    </source>
</evidence>
<dbReference type="Gene3D" id="1.20.1250.20">
    <property type="entry name" value="MFS general substrate transporter like domains"/>
    <property type="match status" value="1"/>
</dbReference>
<keyword evidence="1" id="KW-0472">Membrane</keyword>
<feature type="transmembrane region" description="Helical" evidence="1">
    <location>
        <begin position="40"/>
        <end position="61"/>
    </location>
</feature>
<evidence type="ECO:0000313" key="2">
    <source>
        <dbReference type="EMBL" id="KTT76682.1"/>
    </source>
</evidence>
<sequence>MTRPVASFPLLATGVLGVLPPGIQPQLLGAAVVDGQAGEAIIGIVAMLELLAMGVAAGGAARLFERHCWRRPMTAAILFTAGCDLASGFAGETVFAILRLLAGLGEGVMIAATLTFIARTTAPGRWSALYLGSQTLAQAAFALVLACWIIPMAGSIGAHAALGALVLSGLIAVPFLPTRLPVAGLAAADPSAGRAPIPIAVRIGLFSVLLFMAYLVAIWVYLEPIGRAHHMPAGLLAMTVPLALLGQVAGAMIAWVRTPRAIGRLAALSALATGAILFVGNGTLFVIGAIAFGLVWMLLIPALIGRLAAIDPGRRGVALVGAAQLIGSALGPLVAGIGVAAAGPGAIGGIALASLALALVTLTLAGRRQGRIGSS</sequence>
<accession>A0A147IA12</accession>
<feature type="transmembrane region" description="Helical" evidence="1">
    <location>
        <begin position="316"/>
        <end position="340"/>
    </location>
</feature>
<protein>
    <recommendedName>
        <fullName evidence="4">MFS transporter</fullName>
    </recommendedName>
</protein>
<reference evidence="2 3" key="1">
    <citation type="journal article" date="2016" name="Front. Microbiol.">
        <title>Genomic Resource of Rice Seed Associated Bacteria.</title>
        <authorList>
            <person name="Midha S."/>
            <person name="Bansal K."/>
            <person name="Sharma S."/>
            <person name="Kumar N."/>
            <person name="Patil P.P."/>
            <person name="Chaudhry V."/>
            <person name="Patil P.B."/>
        </authorList>
    </citation>
    <scope>NUCLEOTIDE SEQUENCE [LARGE SCALE GENOMIC DNA]</scope>
    <source>
        <strain evidence="2 3">NS334</strain>
    </source>
</reference>
<feature type="transmembrane region" description="Helical" evidence="1">
    <location>
        <begin position="346"/>
        <end position="365"/>
    </location>
</feature>
<feature type="transmembrane region" description="Helical" evidence="1">
    <location>
        <begin position="73"/>
        <end position="90"/>
    </location>
</feature>
<dbReference type="Proteomes" id="UP000074310">
    <property type="component" value="Unassembled WGS sequence"/>
</dbReference>